<keyword evidence="4 7" id="KW-0288">FMN</keyword>
<feature type="binding site" evidence="7">
    <location>
        <begin position="135"/>
        <end position="136"/>
    </location>
    <ligand>
        <name>FMN</name>
        <dbReference type="ChEBI" id="CHEBI:58210"/>
    </ligand>
</feature>
<dbReference type="NCBIfam" id="NF004231">
    <property type="entry name" value="PRK05679.1"/>
    <property type="match status" value="1"/>
</dbReference>
<reference evidence="10 11" key="1">
    <citation type="submission" date="2016-10" db="EMBL/GenBank/DDBJ databases">
        <authorList>
            <person name="de Groot N.N."/>
        </authorList>
    </citation>
    <scope>NUCLEOTIDE SEQUENCE [LARGE SCALE GENOMIC DNA]</scope>
    <source>
        <strain evidence="10 11">CGMCC 4.5598</strain>
    </source>
</reference>
<feature type="binding site" evidence="7">
    <location>
        <begin position="249"/>
        <end position="251"/>
    </location>
    <ligand>
        <name>substrate</name>
    </ligand>
</feature>
<comment type="subunit">
    <text evidence="2 7">Homodimer.</text>
</comment>
<evidence type="ECO:0000256" key="7">
    <source>
        <dbReference type="HAMAP-Rule" id="MF_01629"/>
    </source>
</evidence>
<dbReference type="GO" id="GO:0008615">
    <property type="term" value="P:pyridoxine biosynthetic process"/>
    <property type="evidence" value="ECO:0007669"/>
    <property type="project" value="UniProtKB-UniRule"/>
</dbReference>
<dbReference type="Gene3D" id="2.30.110.10">
    <property type="entry name" value="Electron Transport, Fmn-binding Protein, Chain A"/>
    <property type="match status" value="1"/>
</dbReference>
<proteinExistence type="inferred from homology"/>
<feature type="binding site" evidence="7">
    <location>
        <position position="141"/>
    </location>
    <ligand>
        <name>FMN</name>
        <dbReference type="ChEBI" id="CHEBI:58210"/>
    </ligand>
</feature>
<dbReference type="SUPFAM" id="SSF50475">
    <property type="entry name" value="FMN-binding split barrel"/>
    <property type="match status" value="1"/>
</dbReference>
<evidence type="ECO:0000313" key="10">
    <source>
        <dbReference type="EMBL" id="SET66745.1"/>
    </source>
</evidence>
<dbReference type="InterPro" id="IPR000659">
    <property type="entry name" value="Pyridox_Oxase"/>
</dbReference>
<comment type="cofactor">
    <cofactor evidence="7">
        <name>FMN</name>
        <dbReference type="ChEBI" id="CHEBI:58210"/>
    </cofactor>
    <text evidence="7">Binds 1 FMN per subunit.</text>
</comment>
<dbReference type="InterPro" id="IPR011576">
    <property type="entry name" value="Pyridox_Oxase_N"/>
</dbReference>
<dbReference type="PROSITE" id="PS01064">
    <property type="entry name" value="PYRIDOX_OXIDASE"/>
    <property type="match status" value="1"/>
</dbReference>
<keyword evidence="3 7" id="KW-0285">Flavoprotein</keyword>
<dbReference type="FunFam" id="2.30.110.10:FF:000020">
    <property type="entry name" value="PNPO isoform 11"/>
    <property type="match status" value="1"/>
</dbReference>
<evidence type="ECO:0000256" key="5">
    <source>
        <dbReference type="ARBA" id="ARBA00023002"/>
    </source>
</evidence>
<dbReference type="PANTHER" id="PTHR10851:SF0">
    <property type="entry name" value="PYRIDOXINE-5'-PHOSPHATE OXIDASE"/>
    <property type="match status" value="1"/>
</dbReference>
<organism evidence="10 11">
    <name type="scientific">Nonomuraea wenchangensis</name>
    <dbReference type="NCBI Taxonomy" id="568860"/>
    <lineage>
        <taxon>Bacteria</taxon>
        <taxon>Bacillati</taxon>
        <taxon>Actinomycetota</taxon>
        <taxon>Actinomycetes</taxon>
        <taxon>Streptosporangiales</taxon>
        <taxon>Streptosporangiaceae</taxon>
        <taxon>Nonomuraea</taxon>
    </lineage>
</organism>
<comment type="similarity">
    <text evidence="1 7">Belongs to the pyridoxamine 5'-phosphate oxidase family.</text>
</comment>
<keyword evidence="11" id="KW-1185">Reference proteome</keyword>
<evidence type="ECO:0000256" key="6">
    <source>
        <dbReference type="ARBA" id="ARBA00023096"/>
    </source>
</evidence>
<dbReference type="AlphaFoldDB" id="A0A1I0G9T8"/>
<comment type="pathway">
    <text evidence="7">Cofactor metabolism; pyridoxal 5'-phosphate salvage; pyridoxal 5'-phosphate from pyridoxamine 5'-phosphate: step 1/1.</text>
</comment>
<gene>
    <name evidence="7" type="primary">pdxH</name>
    <name evidence="10" type="ORF">SAMN05421811_103785</name>
</gene>
<dbReference type="InterPro" id="IPR019576">
    <property type="entry name" value="Pyridoxamine_oxidase_dimer_C"/>
</dbReference>
<name>A0A1I0G9T8_9ACTN</name>
<feature type="binding site" evidence="7">
    <location>
        <begin position="199"/>
        <end position="200"/>
    </location>
    <ligand>
        <name>FMN</name>
        <dbReference type="ChEBI" id="CHEBI:58210"/>
    </ligand>
</feature>
<feature type="binding site" evidence="7">
    <location>
        <position position="125"/>
    </location>
    <ligand>
        <name>substrate</name>
    </ligand>
</feature>
<comment type="function">
    <text evidence="7">Catalyzes the oxidation of either pyridoxine 5'-phosphate (PNP) or pyridoxamine 5'-phosphate (PMP) into pyridoxal 5'-phosphate (PLP).</text>
</comment>
<dbReference type="UniPathway" id="UPA01068">
    <property type="reaction ID" value="UER00304"/>
</dbReference>
<feature type="binding site" evidence="7">
    <location>
        <position position="186"/>
    </location>
    <ligand>
        <name>substrate</name>
    </ligand>
</feature>
<evidence type="ECO:0000256" key="1">
    <source>
        <dbReference type="ARBA" id="ARBA00007301"/>
    </source>
</evidence>
<dbReference type="GO" id="GO:0004733">
    <property type="term" value="F:pyridoxamine phosphate oxidase activity"/>
    <property type="evidence" value="ECO:0007669"/>
    <property type="project" value="UniProtKB-UniRule"/>
</dbReference>
<feature type="binding site" evidence="7">
    <location>
        <position position="243"/>
    </location>
    <ligand>
        <name>FMN</name>
        <dbReference type="ChEBI" id="CHEBI:58210"/>
    </ligand>
</feature>
<dbReference type="InterPro" id="IPR019740">
    <property type="entry name" value="Pyridox_Oxase_CS"/>
</dbReference>
<feature type="domain" description="Pyridoxamine 5'-phosphate oxidase N-terminal" evidence="8">
    <location>
        <begin position="93"/>
        <end position="216"/>
    </location>
</feature>
<accession>A0A1I0G9T8</accession>
<dbReference type="InterPro" id="IPR012349">
    <property type="entry name" value="Split_barrel_FMN-bd"/>
</dbReference>
<dbReference type="PANTHER" id="PTHR10851">
    <property type="entry name" value="PYRIDOXINE-5-PHOSPHATE OXIDASE"/>
    <property type="match status" value="1"/>
</dbReference>
<evidence type="ECO:0000256" key="2">
    <source>
        <dbReference type="ARBA" id="ARBA00011738"/>
    </source>
</evidence>
<feature type="binding site" evidence="7">
    <location>
        <position position="190"/>
    </location>
    <ligand>
        <name>substrate</name>
    </ligand>
</feature>
<protein>
    <recommendedName>
        <fullName evidence="7">Pyridoxine/pyridoxamine 5'-phosphate oxidase</fullName>
        <ecNumber evidence="7">1.4.3.5</ecNumber>
    </recommendedName>
    <alternativeName>
        <fullName evidence="7">PNP/PMP oxidase</fullName>
        <shortName evidence="7">PNPOx</shortName>
    </alternativeName>
    <alternativeName>
        <fullName evidence="7">Pyridoxal 5'-phosphate synthase</fullName>
    </alternativeName>
</protein>
<feature type="domain" description="Pyridoxine 5'-phosphate oxidase dimerisation C-terminal" evidence="9">
    <location>
        <begin position="230"/>
        <end position="270"/>
    </location>
</feature>
<comment type="pathway">
    <text evidence="7">Cofactor metabolism; pyridoxal 5'-phosphate salvage; pyridoxal 5'-phosphate from pyridoxine 5'-phosphate: step 1/1.</text>
</comment>
<dbReference type="HAMAP" id="MF_01629">
    <property type="entry name" value="PdxH"/>
    <property type="match status" value="1"/>
</dbReference>
<evidence type="ECO:0000256" key="4">
    <source>
        <dbReference type="ARBA" id="ARBA00022643"/>
    </source>
</evidence>
<evidence type="ECO:0000259" key="9">
    <source>
        <dbReference type="Pfam" id="PF10590"/>
    </source>
</evidence>
<dbReference type="EC" id="1.4.3.5" evidence="7"/>
<feature type="binding site" evidence="7">
    <location>
        <position position="182"/>
    </location>
    <ligand>
        <name>substrate</name>
    </ligand>
</feature>
<dbReference type="STRING" id="568860.SAMN05421811_103785"/>
<dbReference type="Pfam" id="PF01243">
    <property type="entry name" value="PNPOx_N"/>
    <property type="match status" value="1"/>
</dbReference>
<dbReference type="Proteomes" id="UP000199361">
    <property type="component" value="Unassembled WGS sequence"/>
</dbReference>
<sequence length="270" mass="30826">MFRQCKALMSRYRRVNLTPSQLVLGLRTRRSAKAAGGERCSGIYHTSAQQYRLVDATPRPPSLAGLRRTYEGEPLLEADLAADPFAQFTLWFQEATAAGIPEPNAMVLATASAGGRPSARIVLLKGYDERGFVFYTNYESRKGRDLAENARASLLFPWHAIRRQVRVDGTVSRISHEESAEYFNSRPYGSRIGAWASRQSAVVRSREELDARYEKLAARWPEEPPVPDFWGGFRVHPVEMEFWQGQLDRMHDRLRYRRTPPGWVLERLAP</sequence>
<dbReference type="NCBIfam" id="TIGR00558">
    <property type="entry name" value="pdxH"/>
    <property type="match status" value="1"/>
</dbReference>
<keyword evidence="6 7" id="KW-0664">Pyridoxine biosynthesis</keyword>
<evidence type="ECO:0000259" key="8">
    <source>
        <dbReference type="Pfam" id="PF01243"/>
    </source>
</evidence>
<feature type="binding site" evidence="7">
    <location>
        <position position="253"/>
    </location>
    <ligand>
        <name>FMN</name>
        <dbReference type="ChEBI" id="CHEBI:58210"/>
    </ligand>
</feature>
<feature type="binding site" evidence="7">
    <location>
        <begin position="120"/>
        <end position="125"/>
    </location>
    <ligand>
        <name>FMN</name>
        <dbReference type="ChEBI" id="CHEBI:58210"/>
    </ligand>
</feature>
<keyword evidence="5 7" id="KW-0560">Oxidoreductase</keyword>
<evidence type="ECO:0000313" key="11">
    <source>
        <dbReference type="Proteomes" id="UP000199361"/>
    </source>
</evidence>
<dbReference type="GO" id="GO:0010181">
    <property type="term" value="F:FMN binding"/>
    <property type="evidence" value="ECO:0007669"/>
    <property type="project" value="UniProtKB-UniRule"/>
</dbReference>
<evidence type="ECO:0000256" key="3">
    <source>
        <dbReference type="ARBA" id="ARBA00022630"/>
    </source>
</evidence>
<feature type="binding site" evidence="7">
    <location>
        <position position="142"/>
    </location>
    <ligand>
        <name>FMN</name>
        <dbReference type="ChEBI" id="CHEBI:58210"/>
    </ligand>
</feature>
<feature type="binding site" evidence="7">
    <location>
        <position position="164"/>
    </location>
    <ligand>
        <name>FMN</name>
        <dbReference type="ChEBI" id="CHEBI:58210"/>
    </ligand>
</feature>
<dbReference type="EMBL" id="FOHX01000003">
    <property type="protein sequence ID" value="SET66745.1"/>
    <property type="molecule type" value="Genomic_DNA"/>
</dbReference>
<comment type="catalytic activity">
    <reaction evidence="7">
        <text>pyridoxamine 5'-phosphate + O2 + H2O = pyridoxal 5'-phosphate + H2O2 + NH4(+)</text>
        <dbReference type="Rhea" id="RHEA:15817"/>
        <dbReference type="ChEBI" id="CHEBI:15377"/>
        <dbReference type="ChEBI" id="CHEBI:15379"/>
        <dbReference type="ChEBI" id="CHEBI:16240"/>
        <dbReference type="ChEBI" id="CHEBI:28938"/>
        <dbReference type="ChEBI" id="CHEBI:58451"/>
        <dbReference type="ChEBI" id="CHEBI:597326"/>
        <dbReference type="EC" id="1.4.3.5"/>
    </reaction>
</comment>
<comment type="catalytic activity">
    <reaction evidence="7">
        <text>pyridoxine 5'-phosphate + O2 = pyridoxal 5'-phosphate + H2O2</text>
        <dbReference type="Rhea" id="RHEA:15149"/>
        <dbReference type="ChEBI" id="CHEBI:15379"/>
        <dbReference type="ChEBI" id="CHEBI:16240"/>
        <dbReference type="ChEBI" id="CHEBI:58589"/>
        <dbReference type="ChEBI" id="CHEBI:597326"/>
        <dbReference type="EC" id="1.4.3.5"/>
    </reaction>
</comment>
<dbReference type="Pfam" id="PF10590">
    <property type="entry name" value="PNP_phzG_C"/>
    <property type="match status" value="1"/>
</dbReference>